<name>A0ABR3DKX4_NEUIN</name>
<keyword evidence="2" id="KW-1185">Reference proteome</keyword>
<proteinExistence type="predicted"/>
<reference evidence="1 2" key="1">
    <citation type="submission" date="2023-09" db="EMBL/GenBank/DDBJ databases">
        <title>Multi-omics analysis of a traditional fermented food reveals byproduct-associated fungal strains for waste-to-food upcycling.</title>
        <authorList>
            <consortium name="Lawrence Berkeley National Laboratory"/>
            <person name="Rekdal V.M."/>
            <person name="Villalobos-Escobedo J.M."/>
            <person name="Rodriguez-Valeron N."/>
            <person name="Garcia M.O."/>
            <person name="Vasquez D.P."/>
            <person name="Damayanti I."/>
            <person name="Sorensen P.M."/>
            <person name="Baidoo E.E."/>
            <person name="De Carvalho A.C."/>
            <person name="Riley R."/>
            <person name="Lipzen A."/>
            <person name="He G."/>
            <person name="Yan M."/>
            <person name="Haridas S."/>
            <person name="Daum C."/>
            <person name="Yoshinaga Y."/>
            <person name="Ng V."/>
            <person name="Grigoriev I.V."/>
            <person name="Munk R."/>
            <person name="Nuraida L."/>
            <person name="Wijaya C.H."/>
            <person name="Morales P.-C."/>
            <person name="Keasling J.D."/>
        </authorList>
    </citation>
    <scope>NUCLEOTIDE SEQUENCE [LARGE SCALE GENOMIC DNA]</scope>
    <source>
        <strain evidence="1 2">FGSC 2613</strain>
    </source>
</reference>
<sequence length="50" mass="5932">GPKGKIWVIRRPEERNHPDYIIEKEVSTEKDQKQIYCWAAIGYNFNSPLI</sequence>
<feature type="non-terminal residue" evidence="1">
    <location>
        <position position="1"/>
    </location>
</feature>
<organism evidence="1 2">
    <name type="scientific">Neurospora intermedia</name>
    <dbReference type="NCBI Taxonomy" id="5142"/>
    <lineage>
        <taxon>Eukaryota</taxon>
        <taxon>Fungi</taxon>
        <taxon>Dikarya</taxon>
        <taxon>Ascomycota</taxon>
        <taxon>Pezizomycotina</taxon>
        <taxon>Sordariomycetes</taxon>
        <taxon>Sordariomycetidae</taxon>
        <taxon>Sordariales</taxon>
        <taxon>Sordariaceae</taxon>
        <taxon>Neurospora</taxon>
    </lineage>
</organism>
<protein>
    <submittedName>
        <fullName evidence="1">Uncharacterized protein</fullName>
    </submittedName>
</protein>
<evidence type="ECO:0000313" key="1">
    <source>
        <dbReference type="EMBL" id="KAL0472933.1"/>
    </source>
</evidence>
<dbReference type="Proteomes" id="UP001451303">
    <property type="component" value="Unassembled WGS sequence"/>
</dbReference>
<gene>
    <name evidence="1" type="ORF">QR685DRAFT_435940</name>
</gene>
<comment type="caution">
    <text evidence="1">The sequence shown here is derived from an EMBL/GenBank/DDBJ whole genome shotgun (WGS) entry which is preliminary data.</text>
</comment>
<dbReference type="EMBL" id="JAVLET010000002">
    <property type="protein sequence ID" value="KAL0472933.1"/>
    <property type="molecule type" value="Genomic_DNA"/>
</dbReference>
<evidence type="ECO:0000313" key="2">
    <source>
        <dbReference type="Proteomes" id="UP001451303"/>
    </source>
</evidence>
<accession>A0ABR3DKX4</accession>